<gene>
    <name evidence="5" type="ORF">K3X48_09425</name>
</gene>
<protein>
    <submittedName>
        <fullName evidence="5">Glycosyltransferase family 2 protein</fullName>
    </submittedName>
</protein>
<dbReference type="GO" id="GO:0005737">
    <property type="term" value="C:cytoplasm"/>
    <property type="evidence" value="ECO:0007669"/>
    <property type="project" value="TreeGrafter"/>
</dbReference>
<dbReference type="Pfam" id="PF13704">
    <property type="entry name" value="Glyco_tranf_2_4"/>
    <property type="match status" value="1"/>
</dbReference>
<name>A0A9Q9HBR9_9RHOB</name>
<dbReference type="PANTHER" id="PTHR21461">
    <property type="entry name" value="GLYCOSYLTRANSFERASE FAMILY 92 PROTEIN"/>
    <property type="match status" value="1"/>
</dbReference>
<evidence type="ECO:0000256" key="4">
    <source>
        <dbReference type="SAM" id="MobiDB-lite"/>
    </source>
</evidence>
<dbReference type="GO" id="GO:0016020">
    <property type="term" value="C:membrane"/>
    <property type="evidence" value="ECO:0007669"/>
    <property type="project" value="UniProtKB-SubCell"/>
</dbReference>
<evidence type="ECO:0000313" key="6">
    <source>
        <dbReference type="Proteomes" id="UP001057991"/>
    </source>
</evidence>
<sequence>MRIVLHIGLEQCGAERLQEVLDAKRDQLTDKGVLYARSPGRKNHTRLYMAVTDPDRVDILRHNRGYASADKQDMLRRQVGEDLLKEVEKHRPETLILSASQLCTLPYDSEIARLKSLLQPLSEDIQVIAHVDEQGRVMTRHYAATILSGRTAPLSREITLAQNVAKKGEESWAEAALASWGVPAPEHQQFDELQSPPHWLDYLSLVERWEKVFGTGAVTLRPYDADLFASAALTEEIRSMAGIRANIGKAPEGSGYPRPPAASLTRARMMNEVLVALLAKGRLIPPVLWRRLLGQVLVPGAPIAPGELVEFSREFEKSNKELLKNHKTLMPETLKRDRAVPGGWQEADPTMGFRATQYVAALLPRIDQATREQRKAGKAPAPVVAADTQINGTPPPAGETSSDTLSPVAEKLMSARAKENFLHLRGGRFAPHNNIGRVNETELAAEYEEISPRALPDALKKGGNSGRVIVGCMKNEAPYILEWVAYHRAMGIDNFLIYTNDCSDGTSEILDRLQDLGILQHRNNDNWKGNSPQQYALNQSLKENVIQNAEWVIHIDVDEFINVRCGNGTMQDFLDRVPDATNVAMTWRLFGHNGVTEFVDDLVIDQFDTAAPKYAPKPHTVWGFKTMTKNVGAYEKLSCHRPNKLRDSHRDQVVWVNGSGQVMTDGYKDKGWRSDLKTVGYDLLQLNHYALRSAESYLIKRQRGRALHVDRSIGINYWVRMDWGGNTDVTIKRNIPRTVAELGRLMADKKLASLHQSGVDWHRAKAAELRQNPEFSDLYDQALDTKLTEMERVAYALALDMES</sequence>
<evidence type="ECO:0000313" key="5">
    <source>
        <dbReference type="EMBL" id="UWP94460.1"/>
    </source>
</evidence>
<feature type="region of interest" description="Disordered" evidence="4">
    <location>
        <begin position="370"/>
        <end position="406"/>
    </location>
</feature>
<accession>A0A9Q9HBR9</accession>
<dbReference type="PANTHER" id="PTHR21461:SF69">
    <property type="entry name" value="GLYCOSYLTRANSFERASE FAMILY 92 PROTEIN"/>
    <property type="match status" value="1"/>
</dbReference>
<dbReference type="GO" id="GO:0016757">
    <property type="term" value="F:glycosyltransferase activity"/>
    <property type="evidence" value="ECO:0007669"/>
    <property type="project" value="TreeGrafter"/>
</dbReference>
<keyword evidence="2" id="KW-0812">Transmembrane</keyword>
<dbReference type="EMBL" id="CP080776">
    <property type="protein sequence ID" value="UWP94460.1"/>
    <property type="molecule type" value="Genomic_DNA"/>
</dbReference>
<dbReference type="InterPro" id="IPR029044">
    <property type="entry name" value="Nucleotide-diphossugar_trans"/>
</dbReference>
<evidence type="ECO:0000256" key="1">
    <source>
        <dbReference type="ARBA" id="ARBA00004167"/>
    </source>
</evidence>
<evidence type="ECO:0000256" key="2">
    <source>
        <dbReference type="ARBA" id="ARBA00022692"/>
    </source>
</evidence>
<dbReference type="RefSeq" id="WP_259805562.1">
    <property type="nucleotide sequence ID" value="NZ_CP080776.1"/>
</dbReference>
<dbReference type="SUPFAM" id="SSF53448">
    <property type="entry name" value="Nucleotide-diphospho-sugar transferases"/>
    <property type="match status" value="1"/>
</dbReference>
<comment type="subcellular location">
    <subcellularLocation>
        <location evidence="1">Membrane</location>
        <topology evidence="1">Single-pass membrane protein</topology>
    </subcellularLocation>
</comment>
<dbReference type="Proteomes" id="UP001057991">
    <property type="component" value="Chromosome"/>
</dbReference>
<organism evidence="5 6">
    <name type="scientific">Aliiroseovarius crassostreae</name>
    <dbReference type="NCBI Taxonomy" id="154981"/>
    <lineage>
        <taxon>Bacteria</taxon>
        <taxon>Pseudomonadati</taxon>
        <taxon>Pseudomonadota</taxon>
        <taxon>Alphaproteobacteria</taxon>
        <taxon>Rhodobacterales</taxon>
        <taxon>Paracoccaceae</taxon>
        <taxon>Aliiroseovarius</taxon>
    </lineage>
</organism>
<reference evidence="5" key="1">
    <citation type="submission" date="2021-08" db="EMBL/GenBank/DDBJ databases">
        <authorList>
            <person name="Nwanade C."/>
            <person name="Wang M."/>
            <person name="Masoudi A."/>
            <person name="Yu Z."/>
            <person name="Liu J."/>
        </authorList>
    </citation>
    <scope>NUCLEOTIDE SEQUENCE</scope>
    <source>
        <strain evidence="5">S056</strain>
    </source>
</reference>
<keyword evidence="3" id="KW-0472">Membrane</keyword>
<evidence type="ECO:0000256" key="3">
    <source>
        <dbReference type="ARBA" id="ARBA00022989"/>
    </source>
</evidence>
<proteinExistence type="predicted"/>
<dbReference type="AlphaFoldDB" id="A0A9Q9HBR9"/>
<keyword evidence="3" id="KW-1133">Transmembrane helix</keyword>